<evidence type="ECO:0000313" key="4">
    <source>
        <dbReference type="Proteomes" id="UP000698800"/>
    </source>
</evidence>
<comment type="caution">
    <text evidence="3">The sequence shown here is derived from an EMBL/GenBank/DDBJ whole genome shotgun (WGS) entry which is preliminary data.</text>
</comment>
<feature type="transmembrane region" description="Helical" evidence="2">
    <location>
        <begin position="6"/>
        <end position="29"/>
    </location>
</feature>
<accession>A0A9P8HTY4</accession>
<dbReference type="GO" id="GO:0005886">
    <property type="term" value="C:plasma membrane"/>
    <property type="evidence" value="ECO:0007669"/>
    <property type="project" value="InterPro"/>
</dbReference>
<sequence>MGKAARFACIFTPMLLTLASLICIVLVGLGGTNKSMASLDSLYFFKADTSNFTDASHLDLIKGTNIDDNLLKTGLQDAADGMKLKDFYTVALWNYCSGTKDSHTGSLTFDYCGKPRASYWFNPLEVWGLNETGGAGLAGQFPKQVKTAMKTYQNVARWMFIAYVCAFVVTLVEFIVGIFAVLSRWGSFVTTILSCASSILIILASITSTALYASIAASFNTALKSFGIHGSLGHSMLVTTWLAVLFSCGAGFFWLFSTCCVSGKSQTKRVKVEKAPYTYERVASPYLGQSGNHEHGHRGVESHSMQDLGATGKKSGRDEAYEPFRNTAV</sequence>
<dbReference type="Pfam" id="PF06687">
    <property type="entry name" value="SUR7"/>
    <property type="match status" value="1"/>
</dbReference>
<reference evidence="3" key="1">
    <citation type="submission" date="2021-03" db="EMBL/GenBank/DDBJ databases">
        <title>Comparative genomics and phylogenomic investigation of the class Geoglossomycetes provide insights into ecological specialization and systematics.</title>
        <authorList>
            <person name="Melie T."/>
            <person name="Pirro S."/>
            <person name="Miller A.N."/>
            <person name="Quandt A."/>
        </authorList>
    </citation>
    <scope>NUCLEOTIDE SEQUENCE</scope>
    <source>
        <strain evidence="3">GBOQ0MN5Z8</strain>
    </source>
</reference>
<evidence type="ECO:0000256" key="1">
    <source>
        <dbReference type="SAM" id="MobiDB-lite"/>
    </source>
</evidence>
<dbReference type="PANTHER" id="PTHR28019:SF3">
    <property type="entry name" value="INTEGRAL MEMBRANE PROTEIN (AFU_ORTHOLOGUE AFUA_6G07470)"/>
    <property type="match status" value="1"/>
</dbReference>
<feature type="transmembrane region" description="Helical" evidence="2">
    <location>
        <begin position="158"/>
        <end position="182"/>
    </location>
</feature>
<evidence type="ECO:0000313" key="3">
    <source>
        <dbReference type="EMBL" id="KAH0533829.1"/>
    </source>
</evidence>
<proteinExistence type="predicted"/>
<dbReference type="PANTHER" id="PTHR28019">
    <property type="entry name" value="CELL MEMBRANE PROTEIN YLR413W-RELATED"/>
    <property type="match status" value="1"/>
</dbReference>
<organism evidence="3 4">
    <name type="scientific">Glutinoglossum americanum</name>
    <dbReference type="NCBI Taxonomy" id="1670608"/>
    <lineage>
        <taxon>Eukaryota</taxon>
        <taxon>Fungi</taxon>
        <taxon>Dikarya</taxon>
        <taxon>Ascomycota</taxon>
        <taxon>Pezizomycotina</taxon>
        <taxon>Geoglossomycetes</taxon>
        <taxon>Geoglossales</taxon>
        <taxon>Geoglossaceae</taxon>
        <taxon>Glutinoglossum</taxon>
    </lineage>
</organism>
<keyword evidence="2" id="KW-0472">Membrane</keyword>
<feature type="transmembrane region" description="Helical" evidence="2">
    <location>
        <begin position="188"/>
        <end position="215"/>
    </location>
</feature>
<keyword evidence="4" id="KW-1185">Reference proteome</keyword>
<dbReference type="InterPro" id="IPR009571">
    <property type="entry name" value="SUR7/Rim9-like_fungi"/>
</dbReference>
<gene>
    <name evidence="3" type="ORF">FGG08_007544</name>
</gene>
<evidence type="ECO:0008006" key="5">
    <source>
        <dbReference type="Google" id="ProtNLM"/>
    </source>
</evidence>
<feature type="compositionally biased region" description="Basic and acidic residues" evidence="1">
    <location>
        <begin position="292"/>
        <end position="301"/>
    </location>
</feature>
<keyword evidence="2" id="KW-1133">Transmembrane helix</keyword>
<dbReference type="EMBL" id="JAGHQL010000347">
    <property type="protein sequence ID" value="KAH0533829.1"/>
    <property type="molecule type" value="Genomic_DNA"/>
</dbReference>
<dbReference type="GO" id="GO:0051285">
    <property type="term" value="C:cell cortex of cell tip"/>
    <property type="evidence" value="ECO:0007669"/>
    <property type="project" value="TreeGrafter"/>
</dbReference>
<dbReference type="GO" id="GO:0031505">
    <property type="term" value="P:fungal-type cell wall organization"/>
    <property type="evidence" value="ECO:0007669"/>
    <property type="project" value="TreeGrafter"/>
</dbReference>
<feature type="region of interest" description="Disordered" evidence="1">
    <location>
        <begin position="286"/>
        <end position="329"/>
    </location>
</feature>
<protein>
    <recommendedName>
        <fullName evidence="5">Integral membrane protein</fullName>
    </recommendedName>
</protein>
<dbReference type="Proteomes" id="UP000698800">
    <property type="component" value="Unassembled WGS sequence"/>
</dbReference>
<feature type="transmembrane region" description="Helical" evidence="2">
    <location>
        <begin position="236"/>
        <end position="256"/>
    </location>
</feature>
<dbReference type="OrthoDB" id="4480814at2759"/>
<dbReference type="AlphaFoldDB" id="A0A9P8HTY4"/>
<name>A0A9P8HTY4_9PEZI</name>
<evidence type="ECO:0000256" key="2">
    <source>
        <dbReference type="SAM" id="Phobius"/>
    </source>
</evidence>
<dbReference type="InterPro" id="IPR052413">
    <property type="entry name" value="SUR7_domain"/>
</dbReference>
<keyword evidence="2" id="KW-0812">Transmembrane</keyword>